<dbReference type="STRING" id="1867956.BJF95_23485"/>
<keyword evidence="2" id="KW-1185">Reference proteome</keyword>
<dbReference type="EMBL" id="MKIM01000032">
    <property type="protein sequence ID" value="OLP42550.1"/>
    <property type="molecule type" value="Genomic_DNA"/>
</dbReference>
<accession>A0A1Q8ZLC9</accession>
<proteinExistence type="predicted"/>
<dbReference type="AlphaFoldDB" id="A0A1Q8ZLC9"/>
<evidence type="ECO:0000313" key="2">
    <source>
        <dbReference type="Proteomes" id="UP000186894"/>
    </source>
</evidence>
<gene>
    <name evidence="1" type="ORF">BJF95_23485</name>
</gene>
<name>A0A1Q8ZLC9_9HYPH</name>
<reference evidence="1 2" key="1">
    <citation type="submission" date="2016-09" db="EMBL/GenBank/DDBJ databases">
        <title>Rhizobium oryziradicis sp. nov., isolated from the root of rice.</title>
        <authorList>
            <person name="Zhao J."/>
            <person name="Zhang X."/>
        </authorList>
    </citation>
    <scope>NUCLEOTIDE SEQUENCE [LARGE SCALE GENOMIC DNA]</scope>
    <source>
        <strain evidence="1 2">N19</strain>
    </source>
</reference>
<sequence>MGMLSPVAACADPSIDASLVQIEQVGERVANAGLLADNVLKYISDQEGLHDKQADSMIESATRDAFNAQAFVTEIQNSMQNVGNSSIDAQRLAKIADDLNASRKKIETLAQSKGDAALQTMDAEIVKKADSPRVEQLAQLMASPDLAAETAVTAQAMYVAVHAFFNSDPSQFAALSQEQRQDMPTQILSYLQQKTENEKPYSKDANRANEKLRLGLALAGLSDGDILYLTNLYQSPEGKAKRAALLDRYKRLSTDANQKMLQDYFTQLADNLTKRKSNN</sequence>
<dbReference type="Proteomes" id="UP000186894">
    <property type="component" value="Unassembled WGS sequence"/>
</dbReference>
<comment type="caution">
    <text evidence="1">The sequence shown here is derived from an EMBL/GenBank/DDBJ whole genome shotgun (WGS) entry which is preliminary data.</text>
</comment>
<evidence type="ECO:0000313" key="1">
    <source>
        <dbReference type="EMBL" id="OLP42550.1"/>
    </source>
</evidence>
<organism evidence="1 2">
    <name type="scientific">Rhizobium oryziradicis</name>
    <dbReference type="NCBI Taxonomy" id="1867956"/>
    <lineage>
        <taxon>Bacteria</taxon>
        <taxon>Pseudomonadati</taxon>
        <taxon>Pseudomonadota</taxon>
        <taxon>Alphaproteobacteria</taxon>
        <taxon>Hyphomicrobiales</taxon>
        <taxon>Rhizobiaceae</taxon>
        <taxon>Rhizobium/Agrobacterium group</taxon>
        <taxon>Rhizobium</taxon>
    </lineage>
</organism>
<protein>
    <submittedName>
        <fullName evidence="1">Uncharacterized protein</fullName>
    </submittedName>
</protein>